<evidence type="ECO:0008006" key="4">
    <source>
        <dbReference type="Google" id="ProtNLM"/>
    </source>
</evidence>
<dbReference type="EMBL" id="CP067393">
    <property type="protein sequence ID" value="QQP85324.1"/>
    <property type="molecule type" value="Genomic_DNA"/>
</dbReference>
<evidence type="ECO:0000313" key="3">
    <source>
        <dbReference type="Proteomes" id="UP000595278"/>
    </source>
</evidence>
<feature type="chain" id="PRO_5037225394" description="Lipoprotein" evidence="1">
    <location>
        <begin position="24"/>
        <end position="532"/>
    </location>
</feature>
<sequence>MKKIKFLLVVVSLLSIISCSSISQEIKKTQLYNKVIQHNRHNDYVNSSLTAIEFLRDFSDDSRATFMINTINNNIYNAQILAPFSPTKINKDDYGIVRYKNLRTIISALDNAGLNPTILSAIDRSKLSIDTKKKTNIPLTVADINQNIAEQYYLKGNKHYIYNKEDYLVRAKIYQEGLQYYNYKDMAILMEENELNYSGEITESYYQKALQAINNGEYKTASQYLQKTLNSYKEHDNYEDSKTLFNKYDEIWRKEEANQFYKQGQKLATHLKSLQDYESASRAYHNAYLIYEPYGDFKDSYFLAAKYDEVWRKMRAEEYYQKAQSISKYAKTKKEHKEAASYFQLAYTTYQAYGNFKDSYSLAQKEKSLSMVNVYLFPIGDINKAIYFLLKESDDFNIVNNSATSDIAIDASYYKDTDEYKSIISIDEFEDENYQYEEIKEKSERIYTLTVVLKVTNKLNMTESFEVTKSSSIIHTYYEGNYPTYLQASYETLNSSSNSLKSYSALANEAVSDRDYYLSKALDSILQSLVNK</sequence>
<dbReference type="AlphaFoldDB" id="A0A974RXX0"/>
<reference evidence="2 3" key="1">
    <citation type="submission" date="2021-01" db="EMBL/GenBank/DDBJ databases">
        <title>Entomomonas sp. F2A isolated from a house cricket (Acheta domesticus).</title>
        <authorList>
            <person name="Spergser J."/>
            <person name="Busse H.-J."/>
        </authorList>
    </citation>
    <scope>NUCLEOTIDE SEQUENCE [LARGE SCALE GENOMIC DNA]</scope>
    <source>
        <strain evidence="2 3">F2A</strain>
    </source>
</reference>
<dbReference type="PROSITE" id="PS51257">
    <property type="entry name" value="PROKAR_LIPOPROTEIN"/>
    <property type="match status" value="1"/>
</dbReference>
<proteinExistence type="predicted"/>
<accession>A0A974RXX0</accession>
<dbReference type="RefSeq" id="WP_201091800.1">
    <property type="nucleotide sequence ID" value="NZ_CP067393.1"/>
</dbReference>
<name>A0A974RXX0_9GAMM</name>
<protein>
    <recommendedName>
        <fullName evidence="4">Lipoprotein</fullName>
    </recommendedName>
</protein>
<keyword evidence="3" id="KW-1185">Reference proteome</keyword>
<organism evidence="2 3">
    <name type="scientific">Entomomonas asaccharolytica</name>
    <dbReference type="NCBI Taxonomy" id="2785331"/>
    <lineage>
        <taxon>Bacteria</taxon>
        <taxon>Pseudomonadati</taxon>
        <taxon>Pseudomonadota</taxon>
        <taxon>Gammaproteobacteria</taxon>
        <taxon>Pseudomonadales</taxon>
        <taxon>Pseudomonadaceae</taxon>
        <taxon>Entomomonas</taxon>
    </lineage>
</organism>
<gene>
    <name evidence="2" type="ORF">JHT90_13210</name>
</gene>
<dbReference type="Proteomes" id="UP000595278">
    <property type="component" value="Chromosome"/>
</dbReference>
<feature type="signal peptide" evidence="1">
    <location>
        <begin position="1"/>
        <end position="23"/>
    </location>
</feature>
<keyword evidence="1" id="KW-0732">Signal</keyword>
<evidence type="ECO:0000313" key="2">
    <source>
        <dbReference type="EMBL" id="QQP85324.1"/>
    </source>
</evidence>
<dbReference type="KEGG" id="eaz:JHT90_13210"/>
<evidence type="ECO:0000256" key="1">
    <source>
        <dbReference type="SAM" id="SignalP"/>
    </source>
</evidence>